<dbReference type="VEuPathDB" id="FungiDB:H257_04936"/>
<reference evidence="3 4" key="1">
    <citation type="journal article" date="2018" name="J. Invertebr. Pathol.">
        <title>New genotyping method for the causative agent of crayfish plague (Aphanomyces astaci) based on whole genome data.</title>
        <authorList>
            <person name="Minardi D."/>
            <person name="Studholme D.J."/>
            <person name="van der Giezen M."/>
            <person name="Pretto T."/>
            <person name="Oidtmann B."/>
        </authorList>
    </citation>
    <scope>NUCLEOTIDE SEQUENCE [LARGE SCALE GENOMIC DNA]</scope>
    <source>
        <strain evidence="3 4">KB13</strain>
    </source>
</reference>
<reference evidence="5 6" key="2">
    <citation type="submission" date="2018-08" db="EMBL/GenBank/DDBJ databases">
        <title>Aphanomyces genome sequencing and annotation.</title>
        <authorList>
            <person name="Minardi D."/>
            <person name="Oidtmann B."/>
            <person name="Van Der Giezen M."/>
            <person name="Studholme D.J."/>
        </authorList>
    </citation>
    <scope>NUCLEOTIDE SEQUENCE [LARGE SCALE GENOMIC DNA]</scope>
    <source>
        <strain evidence="2 5">Da</strain>
        <strain evidence="1 6">Sv</strain>
    </source>
</reference>
<comment type="caution">
    <text evidence="2">The sequence shown here is derived from an EMBL/GenBank/DDBJ whole genome shotgun (WGS) entry which is preliminary data.</text>
</comment>
<name>A0A3L6VGJ7_APHAT</name>
<gene>
    <name evidence="3" type="ORF">DYB28_002415</name>
    <name evidence="1" type="ORF">DYB35_001953</name>
    <name evidence="2" type="ORF">DYB37_004882</name>
</gene>
<evidence type="ECO:0000313" key="4">
    <source>
        <dbReference type="Proteomes" id="UP000275652"/>
    </source>
</evidence>
<evidence type="ECO:0000313" key="2">
    <source>
        <dbReference type="EMBL" id="RHZ17387.1"/>
    </source>
</evidence>
<dbReference type="Proteomes" id="UP000285430">
    <property type="component" value="Unassembled WGS sequence"/>
</dbReference>
<proteinExistence type="predicted"/>
<dbReference type="EMBL" id="QUTI01022527">
    <property type="protein sequence ID" value="RLO07952.1"/>
    <property type="molecule type" value="Genomic_DNA"/>
</dbReference>
<evidence type="ECO:0000313" key="6">
    <source>
        <dbReference type="Proteomes" id="UP000285712"/>
    </source>
</evidence>
<accession>A0A3L6VGJ7</accession>
<organism evidence="2 5">
    <name type="scientific">Aphanomyces astaci</name>
    <name type="common">Crayfish plague agent</name>
    <dbReference type="NCBI Taxonomy" id="112090"/>
    <lineage>
        <taxon>Eukaryota</taxon>
        <taxon>Sar</taxon>
        <taxon>Stramenopiles</taxon>
        <taxon>Oomycota</taxon>
        <taxon>Saprolegniomycetes</taxon>
        <taxon>Saprolegniales</taxon>
        <taxon>Verrucalvaceae</taxon>
        <taxon>Aphanomyces</taxon>
    </lineage>
</organism>
<dbReference type="Proteomes" id="UP000275652">
    <property type="component" value="Unassembled WGS sequence"/>
</dbReference>
<dbReference type="Proteomes" id="UP000285712">
    <property type="component" value="Unassembled WGS sequence"/>
</dbReference>
<dbReference type="EMBL" id="QUTH01003775">
    <property type="protein sequence ID" value="RHZ17387.1"/>
    <property type="molecule type" value="Genomic_DNA"/>
</dbReference>
<sequence>MGSVLAKYGLVPNVPKRLIHSVLTPVAGKHTLVYAQTNYAPAPAATYANVCVVDALSDSACFVSTCAEVNLTFTQGWEFQGDFAAQLATIKDTVASYVGDLVAPSQQHQEALRHEYV</sequence>
<protein>
    <submittedName>
        <fullName evidence="2">Uncharacterized protein</fullName>
    </submittedName>
</protein>
<dbReference type="AlphaFoldDB" id="A0A3L6VGJ7"/>
<evidence type="ECO:0000313" key="5">
    <source>
        <dbReference type="Proteomes" id="UP000285430"/>
    </source>
</evidence>
<evidence type="ECO:0000313" key="3">
    <source>
        <dbReference type="EMBL" id="RLO07952.1"/>
    </source>
</evidence>
<evidence type="ECO:0000313" key="1">
    <source>
        <dbReference type="EMBL" id="RHY93129.1"/>
    </source>
</evidence>
<dbReference type="EMBL" id="QUTG01003113">
    <property type="protein sequence ID" value="RHY93129.1"/>
    <property type="molecule type" value="Genomic_DNA"/>
</dbReference>